<proteinExistence type="predicted"/>
<evidence type="ECO:0000313" key="1">
    <source>
        <dbReference type="EMBL" id="KAI5649945.1"/>
    </source>
</evidence>
<gene>
    <name evidence="1" type="ORF">M9H77_35950</name>
</gene>
<keyword evidence="2" id="KW-1185">Reference proteome</keyword>
<dbReference type="EMBL" id="CM044708">
    <property type="protein sequence ID" value="KAI5649945.1"/>
    <property type="molecule type" value="Genomic_DNA"/>
</dbReference>
<organism evidence="1 2">
    <name type="scientific">Catharanthus roseus</name>
    <name type="common">Madagascar periwinkle</name>
    <name type="synonym">Vinca rosea</name>
    <dbReference type="NCBI Taxonomy" id="4058"/>
    <lineage>
        <taxon>Eukaryota</taxon>
        <taxon>Viridiplantae</taxon>
        <taxon>Streptophyta</taxon>
        <taxon>Embryophyta</taxon>
        <taxon>Tracheophyta</taxon>
        <taxon>Spermatophyta</taxon>
        <taxon>Magnoliopsida</taxon>
        <taxon>eudicotyledons</taxon>
        <taxon>Gunneridae</taxon>
        <taxon>Pentapetalae</taxon>
        <taxon>asterids</taxon>
        <taxon>lamiids</taxon>
        <taxon>Gentianales</taxon>
        <taxon>Apocynaceae</taxon>
        <taxon>Rauvolfioideae</taxon>
        <taxon>Vinceae</taxon>
        <taxon>Catharanthinae</taxon>
        <taxon>Catharanthus</taxon>
    </lineage>
</organism>
<comment type="caution">
    <text evidence="1">The sequence shown here is derived from an EMBL/GenBank/DDBJ whole genome shotgun (WGS) entry which is preliminary data.</text>
</comment>
<dbReference type="Proteomes" id="UP001060085">
    <property type="component" value="Linkage Group LG08"/>
</dbReference>
<name>A0ACB9ZU51_CATRO</name>
<sequence length="223" mass="25505">MSTQAQAPTPFREESSNSQDDDPLRLRMQERDVPNLSNQQREVRAMDHSIALEKPSSTNLHILMKNFIHLLTLAEEAVLEEEAFLDSLKKFQNHKLGMESHYMMIMNIQVATTKQPTSNFKPWPKKEEAPRGTFQSPTKQKMEERGKIISNPPKRFKCNYVGHYASSCPTKRALIFREDSNGLIEKEEDESGECVEGEENGEDDEHVDLNPLESNDDVLSLVT</sequence>
<accession>A0ACB9ZU51</accession>
<evidence type="ECO:0000313" key="2">
    <source>
        <dbReference type="Proteomes" id="UP001060085"/>
    </source>
</evidence>
<protein>
    <submittedName>
        <fullName evidence="1">Uncharacterized protein</fullName>
    </submittedName>
</protein>
<reference evidence="2" key="1">
    <citation type="journal article" date="2023" name="Nat. Plants">
        <title>Single-cell RNA sequencing provides a high-resolution roadmap for understanding the multicellular compartmentation of specialized metabolism.</title>
        <authorList>
            <person name="Sun S."/>
            <person name="Shen X."/>
            <person name="Li Y."/>
            <person name="Li Y."/>
            <person name="Wang S."/>
            <person name="Li R."/>
            <person name="Zhang H."/>
            <person name="Shen G."/>
            <person name="Guo B."/>
            <person name="Wei J."/>
            <person name="Xu J."/>
            <person name="St-Pierre B."/>
            <person name="Chen S."/>
            <person name="Sun C."/>
        </authorList>
    </citation>
    <scope>NUCLEOTIDE SEQUENCE [LARGE SCALE GENOMIC DNA]</scope>
</reference>